<protein>
    <submittedName>
        <fullName evidence="3">Crustacean cardioactive peptide protein</fullName>
    </submittedName>
</protein>
<feature type="signal peptide" evidence="2">
    <location>
        <begin position="1"/>
        <end position="25"/>
    </location>
</feature>
<organism evidence="3">
    <name type="scientific">Mizuhopecten yessoensis</name>
    <name type="common">Japanese scallop</name>
    <name type="synonym">Patinopecten yessoensis</name>
    <dbReference type="NCBI Taxonomy" id="6573"/>
    <lineage>
        <taxon>Eukaryota</taxon>
        <taxon>Metazoa</taxon>
        <taxon>Spiralia</taxon>
        <taxon>Lophotrochozoa</taxon>
        <taxon>Mollusca</taxon>
        <taxon>Bivalvia</taxon>
        <taxon>Autobranchia</taxon>
        <taxon>Pteriomorphia</taxon>
        <taxon>Pectinida</taxon>
        <taxon>Pectinoidea</taxon>
        <taxon>Pectinidae</taxon>
        <taxon>Mizuhopecten</taxon>
    </lineage>
</organism>
<dbReference type="EMBL" id="MH045211">
    <property type="protein sequence ID" value="AXN93479.1"/>
    <property type="molecule type" value="mRNA"/>
</dbReference>
<reference evidence="3" key="1">
    <citation type="submission" date="2018-03" db="EMBL/GenBank/DDBJ databases">
        <title>Identification and characterization of neuropeptides by transcriptome and proteome analyses in a bivalve mollusc Patinopecten yessoensis.</title>
        <authorList>
            <person name="Zhang M."/>
            <person name="Wang Y."/>
            <person name="Li Y."/>
            <person name="Li W."/>
            <person name="Li R."/>
            <person name="Xie X."/>
            <person name="Wang S."/>
            <person name="Hu X."/>
            <person name="Zhang L."/>
            <person name="Bao Z."/>
        </authorList>
    </citation>
    <scope>NUCLEOTIDE SEQUENCE</scope>
    <source>
        <tissue evidence="3">Ganglion</tissue>
    </source>
</reference>
<feature type="compositionally biased region" description="Basic residues" evidence="1">
    <location>
        <begin position="318"/>
        <end position="338"/>
    </location>
</feature>
<dbReference type="AlphaFoldDB" id="A0A346GAS6"/>
<dbReference type="OrthoDB" id="6134464at2759"/>
<sequence>MESSTLNMLWHTVLLILMVAVTCNAGRGLDIDEALQQILSENDRESYYPLDNTDLDNSEQAVSDLIRRLQPEDRLSKRVFCNGFRGCRGGKRTVPMKQQRLLPEEPPVQKRPFCNGFFGCANGKRSIGAPLRQPDPAQDEIETVELRKRLFCNSYGCLNGKRSSLYQTLVERLRNGKLDIGQADSNLPIRSNSDQHPILVTTRKSLRQLRDDDDEDEDVSKFPLNASNAAEWCKNCNLLKLIMPQLYAFRTEETFQPPYDIQLVNAADRMSRELMTSDNLATDDNEDMLLPEESREQIDNFQIDKKCSPMSSFSKACKTSKKSRQRRRLQRKTFKGSP</sequence>
<evidence type="ECO:0000256" key="2">
    <source>
        <dbReference type="SAM" id="SignalP"/>
    </source>
</evidence>
<name>A0A346GAS6_MIZYE</name>
<feature type="region of interest" description="Disordered" evidence="1">
    <location>
        <begin position="310"/>
        <end position="338"/>
    </location>
</feature>
<evidence type="ECO:0000313" key="3">
    <source>
        <dbReference type="EMBL" id="AXN93479.1"/>
    </source>
</evidence>
<accession>A0A346GAS6</accession>
<feature type="chain" id="PRO_5017013276" evidence="2">
    <location>
        <begin position="26"/>
        <end position="338"/>
    </location>
</feature>
<proteinExistence type="evidence at transcript level"/>
<evidence type="ECO:0000256" key="1">
    <source>
        <dbReference type="SAM" id="MobiDB-lite"/>
    </source>
</evidence>
<keyword evidence="2" id="KW-0732">Signal</keyword>